<dbReference type="EMBL" id="KN822976">
    <property type="protein sequence ID" value="KIO30043.1"/>
    <property type="molecule type" value="Genomic_DNA"/>
</dbReference>
<evidence type="ECO:0000313" key="2">
    <source>
        <dbReference type="Proteomes" id="UP000054248"/>
    </source>
</evidence>
<gene>
    <name evidence="1" type="ORF">M407DRAFT_242386</name>
</gene>
<sequence>MVPDPLRMVVFDGGEADEVAQQSPVLESEAFRSVLYMANGSDVQVWWYGKLMTEEREPPSAGVGHASL</sequence>
<organism evidence="1 2">
    <name type="scientific">Tulasnella calospora MUT 4182</name>
    <dbReference type="NCBI Taxonomy" id="1051891"/>
    <lineage>
        <taxon>Eukaryota</taxon>
        <taxon>Fungi</taxon>
        <taxon>Dikarya</taxon>
        <taxon>Basidiomycota</taxon>
        <taxon>Agaricomycotina</taxon>
        <taxon>Agaricomycetes</taxon>
        <taxon>Cantharellales</taxon>
        <taxon>Tulasnellaceae</taxon>
        <taxon>Tulasnella</taxon>
    </lineage>
</organism>
<accession>A0A0C3L876</accession>
<evidence type="ECO:0000313" key="1">
    <source>
        <dbReference type="EMBL" id="KIO30043.1"/>
    </source>
</evidence>
<dbReference type="HOGENOM" id="CLU_2795824_0_0_1"/>
<protein>
    <submittedName>
        <fullName evidence="1">Uncharacterized protein</fullName>
    </submittedName>
</protein>
<reference evidence="2" key="2">
    <citation type="submission" date="2015-01" db="EMBL/GenBank/DDBJ databases">
        <title>Evolutionary Origins and Diversification of the Mycorrhizal Mutualists.</title>
        <authorList>
            <consortium name="DOE Joint Genome Institute"/>
            <consortium name="Mycorrhizal Genomics Consortium"/>
            <person name="Kohler A."/>
            <person name="Kuo A."/>
            <person name="Nagy L.G."/>
            <person name="Floudas D."/>
            <person name="Copeland A."/>
            <person name="Barry K.W."/>
            <person name="Cichocki N."/>
            <person name="Veneault-Fourrey C."/>
            <person name="LaButti K."/>
            <person name="Lindquist E.A."/>
            <person name="Lipzen A."/>
            <person name="Lundell T."/>
            <person name="Morin E."/>
            <person name="Murat C."/>
            <person name="Riley R."/>
            <person name="Ohm R."/>
            <person name="Sun H."/>
            <person name="Tunlid A."/>
            <person name="Henrissat B."/>
            <person name="Grigoriev I.V."/>
            <person name="Hibbett D.S."/>
            <person name="Martin F."/>
        </authorList>
    </citation>
    <scope>NUCLEOTIDE SEQUENCE [LARGE SCALE GENOMIC DNA]</scope>
    <source>
        <strain evidence="2">MUT 4182</strain>
    </source>
</reference>
<name>A0A0C3L876_9AGAM</name>
<keyword evidence="2" id="KW-1185">Reference proteome</keyword>
<dbReference type="AlphaFoldDB" id="A0A0C3L876"/>
<reference evidence="1 2" key="1">
    <citation type="submission" date="2014-04" db="EMBL/GenBank/DDBJ databases">
        <authorList>
            <consortium name="DOE Joint Genome Institute"/>
            <person name="Kuo A."/>
            <person name="Girlanda M."/>
            <person name="Perotto S."/>
            <person name="Kohler A."/>
            <person name="Nagy L.G."/>
            <person name="Floudas D."/>
            <person name="Copeland A."/>
            <person name="Barry K.W."/>
            <person name="Cichocki N."/>
            <person name="Veneault-Fourrey C."/>
            <person name="LaButti K."/>
            <person name="Lindquist E.A."/>
            <person name="Lipzen A."/>
            <person name="Lundell T."/>
            <person name="Morin E."/>
            <person name="Murat C."/>
            <person name="Sun H."/>
            <person name="Tunlid A."/>
            <person name="Henrissat B."/>
            <person name="Grigoriev I.V."/>
            <person name="Hibbett D.S."/>
            <person name="Martin F."/>
            <person name="Nordberg H.P."/>
            <person name="Cantor M.N."/>
            <person name="Hua S.X."/>
        </authorList>
    </citation>
    <scope>NUCLEOTIDE SEQUENCE [LARGE SCALE GENOMIC DNA]</scope>
    <source>
        <strain evidence="1 2">MUT 4182</strain>
    </source>
</reference>
<dbReference type="Proteomes" id="UP000054248">
    <property type="component" value="Unassembled WGS sequence"/>
</dbReference>
<proteinExistence type="predicted"/>